<dbReference type="AlphaFoldDB" id="A0A5E4QYB3"/>
<sequence>MRPPPPEYKARFVAAGPRRAAPAPAPGPAQGPARPYAPHARHYPPDWRHVILQQAPRQFPHHHQDAKHTHESVTKHVHATGWHGEHGERASGESNAAWLHACTKQPHAEFHDVTRWAGPTSKQRAHIPIAALNLFRANGGF</sequence>
<evidence type="ECO:0000313" key="3">
    <source>
        <dbReference type="Proteomes" id="UP000324832"/>
    </source>
</evidence>
<name>A0A5E4QYB3_9NEOP</name>
<feature type="compositionally biased region" description="Basic and acidic residues" evidence="1">
    <location>
        <begin position="62"/>
        <end position="74"/>
    </location>
</feature>
<organism evidence="2 3">
    <name type="scientific">Leptidea sinapis</name>
    <dbReference type="NCBI Taxonomy" id="189913"/>
    <lineage>
        <taxon>Eukaryota</taxon>
        <taxon>Metazoa</taxon>
        <taxon>Ecdysozoa</taxon>
        <taxon>Arthropoda</taxon>
        <taxon>Hexapoda</taxon>
        <taxon>Insecta</taxon>
        <taxon>Pterygota</taxon>
        <taxon>Neoptera</taxon>
        <taxon>Endopterygota</taxon>
        <taxon>Lepidoptera</taxon>
        <taxon>Glossata</taxon>
        <taxon>Ditrysia</taxon>
        <taxon>Papilionoidea</taxon>
        <taxon>Pieridae</taxon>
        <taxon>Dismorphiinae</taxon>
        <taxon>Leptidea</taxon>
    </lineage>
</organism>
<dbReference type="EMBL" id="FZQP02006771">
    <property type="protein sequence ID" value="VVD03411.1"/>
    <property type="molecule type" value="Genomic_DNA"/>
</dbReference>
<proteinExistence type="predicted"/>
<gene>
    <name evidence="2" type="ORF">LSINAPIS_LOCUS13418</name>
</gene>
<accession>A0A5E4QYB3</accession>
<evidence type="ECO:0000256" key="1">
    <source>
        <dbReference type="SAM" id="MobiDB-lite"/>
    </source>
</evidence>
<evidence type="ECO:0000313" key="2">
    <source>
        <dbReference type="EMBL" id="VVD03411.1"/>
    </source>
</evidence>
<feature type="region of interest" description="Disordered" evidence="1">
    <location>
        <begin position="1"/>
        <end position="75"/>
    </location>
</feature>
<protein>
    <submittedName>
        <fullName evidence="2">Uncharacterized protein</fullName>
    </submittedName>
</protein>
<reference evidence="2 3" key="1">
    <citation type="submission" date="2017-07" db="EMBL/GenBank/DDBJ databases">
        <authorList>
            <person name="Talla V."/>
            <person name="Backstrom N."/>
        </authorList>
    </citation>
    <scope>NUCLEOTIDE SEQUENCE [LARGE SCALE GENOMIC DNA]</scope>
</reference>
<dbReference type="Proteomes" id="UP000324832">
    <property type="component" value="Unassembled WGS sequence"/>
</dbReference>
<keyword evidence="3" id="KW-1185">Reference proteome</keyword>